<dbReference type="Proteomes" id="UP000236735">
    <property type="component" value="Unassembled WGS sequence"/>
</dbReference>
<dbReference type="Pfam" id="PF17116">
    <property type="entry name" value="T9SS_plug_1st"/>
    <property type="match status" value="1"/>
</dbReference>
<accession>A0A1H5U640</accession>
<proteinExistence type="predicted"/>
<evidence type="ECO:0000256" key="1">
    <source>
        <dbReference type="SAM" id="SignalP"/>
    </source>
</evidence>
<reference evidence="3 4" key="1">
    <citation type="submission" date="2016-10" db="EMBL/GenBank/DDBJ databases">
        <authorList>
            <person name="de Groot N.N."/>
        </authorList>
    </citation>
    <scope>NUCLEOTIDE SEQUENCE [LARGE SCALE GENOMIC DNA]</scope>
    <source>
        <strain evidence="3 4">AR32</strain>
    </source>
</reference>
<feature type="domain" description="Type 9 secretion system plug protein N-terminal" evidence="2">
    <location>
        <begin position="36"/>
        <end position="162"/>
    </location>
</feature>
<evidence type="ECO:0000313" key="3">
    <source>
        <dbReference type="EMBL" id="SEF70496.1"/>
    </source>
</evidence>
<protein>
    <recommendedName>
        <fullName evidence="2">Type 9 secretion system plug protein N-terminal domain-containing protein</fullName>
    </recommendedName>
</protein>
<evidence type="ECO:0000313" key="4">
    <source>
        <dbReference type="Proteomes" id="UP000236735"/>
    </source>
</evidence>
<gene>
    <name evidence="3" type="ORF">SAMN05216354_1266</name>
</gene>
<feature type="signal peptide" evidence="1">
    <location>
        <begin position="1"/>
        <end position="22"/>
    </location>
</feature>
<keyword evidence="1" id="KW-0732">Signal</keyword>
<dbReference type="InterPro" id="IPR031345">
    <property type="entry name" value="T9SS_Plug_N"/>
</dbReference>
<dbReference type="AlphaFoldDB" id="A0A1H5U640"/>
<sequence>MKKPFLTLLFLLLYPIAVSDFAGEIVAENHIYSQHIKTLQAIANNNWLSSPAVLRLRSDDVLYVSFDELSHTYHRYTYHIERCEADWTTASEVFESDWIEGFNNCLIENYSLSVNTIVPYTHYQFQIPNDRCRLKMSGNYRLHITDDDSNEEVASIDFLVTEQTMSLALEATTNTDIDTNQSHQQLSLRLNYLGNRVTYPDEQIMLVVMQNGREDNMRRGVSPTYSNADGLEWHHCRELIFEGGNEYRKFEILDPSHPTMGIDNITWDGSNYQVYPFLDEPRPNYIYDKDANGAFYIRNSDNRENDTSSEYVLVNYRLKAPYMPQGHIIINGHWTTEASNSYIMTYDKENSTYTAQILQKQGYYSYQYLWKPNNGRPRLLPSEGNFYQTENRYLAFIYYKGIGERTWRLTALREILLGSSDAHDKTWR</sequence>
<feature type="chain" id="PRO_5009285792" description="Type 9 secretion system plug protein N-terminal domain-containing protein" evidence="1">
    <location>
        <begin position="23"/>
        <end position="428"/>
    </location>
</feature>
<name>A0A1H5U640_XYLRU</name>
<organism evidence="3 4">
    <name type="scientific">Xylanibacter ruminicola</name>
    <name type="common">Prevotella ruminicola</name>
    <dbReference type="NCBI Taxonomy" id="839"/>
    <lineage>
        <taxon>Bacteria</taxon>
        <taxon>Pseudomonadati</taxon>
        <taxon>Bacteroidota</taxon>
        <taxon>Bacteroidia</taxon>
        <taxon>Bacteroidales</taxon>
        <taxon>Prevotellaceae</taxon>
        <taxon>Xylanibacter</taxon>
    </lineage>
</organism>
<evidence type="ECO:0000259" key="2">
    <source>
        <dbReference type="Pfam" id="PF17116"/>
    </source>
</evidence>
<dbReference type="EMBL" id="FNUV01000003">
    <property type="protein sequence ID" value="SEF70496.1"/>
    <property type="molecule type" value="Genomic_DNA"/>
</dbReference>
<dbReference type="RefSeq" id="WP_103915449.1">
    <property type="nucleotide sequence ID" value="NZ_FNUV01000003.1"/>
</dbReference>